<dbReference type="Proteomes" id="UP000694546">
    <property type="component" value="Chromosome 8"/>
</dbReference>
<feature type="compositionally biased region" description="Polar residues" evidence="2">
    <location>
        <begin position="502"/>
        <end position="511"/>
    </location>
</feature>
<dbReference type="Ensembl" id="ENSGMOT00000011386.2">
    <property type="protein sequence ID" value="ENSGMOP00000011085.2"/>
    <property type="gene ID" value="ENSGMOG00000010360.2"/>
</dbReference>
<dbReference type="OrthoDB" id="8828676at2759"/>
<dbReference type="GeneID" id="115549036"/>
<accession>A0A8C4ZDR6</accession>
<dbReference type="PANTHER" id="PTHR21687">
    <property type="entry name" value="PLASMALEMMA VESICLE-ASSOCIATED PROTEIN"/>
    <property type="match status" value="1"/>
</dbReference>
<dbReference type="RefSeq" id="XP_030219877.1">
    <property type="nucleotide sequence ID" value="XM_030364017.1"/>
</dbReference>
<evidence type="ECO:0000313" key="4">
    <source>
        <dbReference type="Ensembl" id="ENSGMOP00000011085.2"/>
    </source>
</evidence>
<evidence type="ECO:0000256" key="2">
    <source>
        <dbReference type="SAM" id="MobiDB-lite"/>
    </source>
</evidence>
<feature type="compositionally biased region" description="Gly residues" evidence="2">
    <location>
        <begin position="512"/>
        <end position="543"/>
    </location>
</feature>
<feature type="coiled-coil region" evidence="1">
    <location>
        <begin position="191"/>
        <end position="225"/>
    </location>
</feature>
<keyword evidence="1" id="KW-0175">Coiled coil</keyword>
<feature type="region of interest" description="Disordered" evidence="2">
    <location>
        <begin position="576"/>
        <end position="641"/>
    </location>
</feature>
<dbReference type="GO" id="GO:0043114">
    <property type="term" value="P:regulation of vascular permeability"/>
    <property type="evidence" value="ECO:0007669"/>
    <property type="project" value="TreeGrafter"/>
</dbReference>
<evidence type="ECO:0000256" key="1">
    <source>
        <dbReference type="SAM" id="Coils"/>
    </source>
</evidence>
<keyword evidence="3" id="KW-1133">Transmembrane helix</keyword>
<evidence type="ECO:0000313" key="5">
    <source>
        <dbReference type="Proteomes" id="UP000694546"/>
    </source>
</evidence>
<name>A0A8C4ZDR6_GADMO</name>
<feature type="compositionally biased region" description="Gly residues" evidence="2">
    <location>
        <begin position="621"/>
        <end position="638"/>
    </location>
</feature>
<dbReference type="OMA" id="KARNDWD"/>
<keyword evidence="3" id="KW-0812">Transmembrane</keyword>
<dbReference type="AlphaFoldDB" id="A0A8C4ZDR6"/>
<keyword evidence="5" id="KW-1185">Reference proteome</keyword>
<protein>
    <submittedName>
        <fullName evidence="4">Plasmalemma vesicle associated protein a</fullName>
    </submittedName>
</protein>
<evidence type="ECO:0000256" key="3">
    <source>
        <dbReference type="SAM" id="Phobius"/>
    </source>
</evidence>
<dbReference type="PANTHER" id="PTHR21687:SF5">
    <property type="entry name" value="PLASMALEMMA VESICLE-ASSOCIATED PROTEIN"/>
    <property type="match status" value="1"/>
</dbReference>
<feature type="compositionally biased region" description="Polar residues" evidence="2">
    <location>
        <begin position="436"/>
        <end position="445"/>
    </location>
</feature>
<feature type="region of interest" description="Disordered" evidence="2">
    <location>
        <begin position="436"/>
        <end position="543"/>
    </location>
</feature>
<dbReference type="GO" id="GO:0002693">
    <property type="term" value="P:positive regulation of cellular extravasation"/>
    <property type="evidence" value="ECO:0007669"/>
    <property type="project" value="TreeGrafter"/>
</dbReference>
<gene>
    <name evidence="4" type="primary">LOC115549036</name>
</gene>
<reference evidence="4" key="2">
    <citation type="submission" date="2025-09" db="UniProtKB">
        <authorList>
            <consortium name="Ensembl"/>
        </authorList>
    </citation>
    <scope>IDENTIFICATION</scope>
</reference>
<reference evidence="4" key="1">
    <citation type="submission" date="2025-08" db="UniProtKB">
        <authorList>
            <consortium name="Ensembl"/>
        </authorList>
    </citation>
    <scope>IDENTIFICATION</scope>
</reference>
<dbReference type="InterPro" id="IPR009538">
    <property type="entry name" value="PV-1"/>
</dbReference>
<keyword evidence="3" id="KW-0472">Membrane</keyword>
<sequence>MYSSSYTHVPRYSLEAQKKKQMQRSKGKSCGYYMRIIFFFSSLIQSLIIVSLVLFLVYGKKTDSPDSGRIADLEQRFSRLTLDNLALKEQRKNLTKALNVSAVERLQMDLDLGRLRNLTNLSYNYLSDMHGRLIQCETDKNKNVRTYCPQPIGTFTDRQGDCRTKLLLQEARERELQSKMNQTVLECSIKKEQLNKERDDLSLEAIDLRNDKQMLQSEITNYKLQCKQDFVASLSGISNVSRAFLEKIDSLFPGHIAFQLTCEKQRENLEQIRSNCTSLSRAVEDKFQGYLNTLGTKVTDYVGQINHLQADNQRLGKASRFCSENRTWLVQENRKDRQKDKLKCDIEVKKLLTEKKLLTGAKGLLEVKTSVKESEIHHLKEQNRLLNASCSQVNQYGRSTFGGSSSSAGNPFRIPSFGSSVGAGSTWYNNPATSGVNVGTGQGSTNLGNSKPGSSSLGSSLPFSNGVGNTRFGGTASQGSSLPLPGTGPGSSATVVGKPPTGSATSRVQGASGTGGLGTGQGSTGLGSRGFGTGQRTGLGNTGLGTGLGNTGLGTGLGNTGLGTGLGNTGLGTGLGNTGLGTGPGTWQRTGLGNTGLGTGPGTWQRTGLGNTGLGTSAMGRGTGTTGSFGGLGGGRTAGSGSLISKHLADLQLYGKPSSTEKKSESPKTSG</sequence>
<organism evidence="4 5">
    <name type="scientific">Gadus morhua</name>
    <name type="common">Atlantic cod</name>
    <dbReference type="NCBI Taxonomy" id="8049"/>
    <lineage>
        <taxon>Eukaryota</taxon>
        <taxon>Metazoa</taxon>
        <taxon>Chordata</taxon>
        <taxon>Craniata</taxon>
        <taxon>Vertebrata</taxon>
        <taxon>Euteleostomi</taxon>
        <taxon>Actinopterygii</taxon>
        <taxon>Neopterygii</taxon>
        <taxon>Teleostei</taxon>
        <taxon>Neoteleostei</taxon>
        <taxon>Acanthomorphata</taxon>
        <taxon>Zeiogadaria</taxon>
        <taxon>Gadariae</taxon>
        <taxon>Gadiformes</taxon>
        <taxon>Gadoidei</taxon>
        <taxon>Gadidae</taxon>
        <taxon>Gadus</taxon>
    </lineage>
</organism>
<feature type="compositionally biased region" description="Low complexity" evidence="2">
    <location>
        <begin position="446"/>
        <end position="466"/>
    </location>
</feature>
<dbReference type="GeneTree" id="ENSGT00390000006166"/>
<dbReference type="Pfam" id="PF06637">
    <property type="entry name" value="PV-1"/>
    <property type="match status" value="1"/>
</dbReference>
<proteinExistence type="predicted"/>
<feature type="transmembrane region" description="Helical" evidence="3">
    <location>
        <begin position="32"/>
        <end position="58"/>
    </location>
</feature>